<evidence type="ECO:0000256" key="1">
    <source>
        <dbReference type="ARBA" id="ARBA00023002"/>
    </source>
</evidence>
<dbReference type="PANTHER" id="PTHR43539">
    <property type="entry name" value="FLAVIN-BINDING MONOOXYGENASE-LIKE PROTEIN (AFU_ORTHOLOGUE AFUA_4G09220)"/>
    <property type="match status" value="1"/>
</dbReference>
<proteinExistence type="predicted"/>
<dbReference type="PANTHER" id="PTHR43539:SF91">
    <property type="entry name" value="FAD-DEPENDENT URATE HYDROXYLASE"/>
    <property type="match status" value="1"/>
</dbReference>
<dbReference type="Proteomes" id="UP001589692">
    <property type="component" value="Unassembled WGS sequence"/>
</dbReference>
<protein>
    <submittedName>
        <fullName evidence="3">NAD(P)-binding domain-containing protein</fullName>
    </submittedName>
</protein>
<keyword evidence="1" id="KW-0560">Oxidoreductase</keyword>
<gene>
    <name evidence="3" type="ORF">ACFFP0_07530</name>
</gene>
<dbReference type="SUPFAM" id="SSF51905">
    <property type="entry name" value="FAD/NAD(P)-binding domain"/>
    <property type="match status" value="1"/>
</dbReference>
<dbReference type="Gene3D" id="3.50.50.60">
    <property type="entry name" value="FAD/NAD(P)-binding domain"/>
    <property type="match status" value="1"/>
</dbReference>
<evidence type="ECO:0000313" key="4">
    <source>
        <dbReference type="Proteomes" id="UP001589692"/>
    </source>
</evidence>
<sequence>MTATERRSALVQDARRAIARVSRPLENWVPEGGADHDVVVIGGGQSGLSIGFALKRAGINRFAIFDQAPEGWTNWNSTARMNTLRTPKTITGLEQGIPELTFEAFYDGLHGEGSFAKLGKIPTRDWSTYVDWFREVVEVPVTWATRLVDVASSDGFLSLTFSNARSTFGVTTRKLVLATGMGGLGRAVVPETIASLPRSLWSHTHDDINFAALAGKRIGVLGAASSAFDNAATALEQGAASADLFCRHPQLAIQRVDSKLTLITELHVTRHFIDLPEELRWRLIARGRVRGVVPEESITRAEAQAGFRLHLGHGWDRVTTDGNVVHVQTGGGTFTFDHLIAATGYDVDIHARPELARLAPHAALWRDRYVPPSGEEDAGKAAYPYLGPHFEFLERIPGAAPWLGQVHLFGYAAILNHGFHVGDISSMGSCVPRLVDGIAREFFLADTGHHLSSFVDRRETVPIDLPTDEPSSATSIAPKERRHA</sequence>
<comment type="caution">
    <text evidence="3">The sequence shown here is derived from an EMBL/GenBank/DDBJ whole genome shotgun (WGS) entry which is preliminary data.</text>
</comment>
<dbReference type="InterPro" id="IPR036188">
    <property type="entry name" value="FAD/NAD-bd_sf"/>
</dbReference>
<reference evidence="3 4" key="1">
    <citation type="submission" date="2024-09" db="EMBL/GenBank/DDBJ databases">
        <authorList>
            <person name="Sun Q."/>
            <person name="Mori K."/>
        </authorList>
    </citation>
    <scope>NUCLEOTIDE SEQUENCE [LARGE SCALE GENOMIC DNA]</scope>
    <source>
        <strain evidence="3 4">TBRC 4938</strain>
    </source>
</reference>
<evidence type="ECO:0000313" key="3">
    <source>
        <dbReference type="EMBL" id="MFB9948694.1"/>
    </source>
</evidence>
<dbReference type="EMBL" id="JBHMAA010000008">
    <property type="protein sequence ID" value="MFB9948694.1"/>
    <property type="molecule type" value="Genomic_DNA"/>
</dbReference>
<accession>A0ABV6ADK0</accession>
<evidence type="ECO:0000256" key="2">
    <source>
        <dbReference type="SAM" id="MobiDB-lite"/>
    </source>
</evidence>
<name>A0ABV6ADK0_9HYPH</name>
<feature type="region of interest" description="Disordered" evidence="2">
    <location>
        <begin position="463"/>
        <end position="484"/>
    </location>
</feature>
<dbReference type="RefSeq" id="WP_377258360.1">
    <property type="nucleotide sequence ID" value="NZ_JBHMAA010000008.1"/>
</dbReference>
<dbReference type="InterPro" id="IPR050982">
    <property type="entry name" value="Auxin_biosynth/cation_transpt"/>
</dbReference>
<organism evidence="3 4">
    <name type="scientific">Rhizobium puerariae</name>
    <dbReference type="NCBI Taxonomy" id="1585791"/>
    <lineage>
        <taxon>Bacteria</taxon>
        <taxon>Pseudomonadati</taxon>
        <taxon>Pseudomonadota</taxon>
        <taxon>Alphaproteobacteria</taxon>
        <taxon>Hyphomicrobiales</taxon>
        <taxon>Rhizobiaceae</taxon>
        <taxon>Rhizobium/Agrobacterium group</taxon>
        <taxon>Rhizobium</taxon>
    </lineage>
</organism>
<dbReference type="Pfam" id="PF13738">
    <property type="entry name" value="Pyr_redox_3"/>
    <property type="match status" value="1"/>
</dbReference>
<keyword evidence="4" id="KW-1185">Reference proteome</keyword>